<reference evidence="8 9" key="1">
    <citation type="submission" date="2022-06" db="EMBL/GenBank/DDBJ databases">
        <title>Paraconexibacter antarcticus.</title>
        <authorList>
            <person name="Kim C.S."/>
        </authorList>
    </citation>
    <scope>NUCLEOTIDE SEQUENCE [LARGE SCALE GENOMIC DNA]</scope>
    <source>
        <strain evidence="8 9">02-257</strain>
    </source>
</reference>
<name>A0ABY5DP47_9ACTN</name>
<dbReference type="InterPro" id="IPR000092">
    <property type="entry name" value="Polyprenyl_synt"/>
</dbReference>
<evidence type="ECO:0000256" key="6">
    <source>
        <dbReference type="ARBA" id="ARBA00023229"/>
    </source>
</evidence>
<keyword evidence="5" id="KW-0460">Magnesium</keyword>
<dbReference type="PANTHER" id="PTHR43281">
    <property type="entry name" value="FARNESYL DIPHOSPHATE SYNTHASE"/>
    <property type="match status" value="1"/>
</dbReference>
<dbReference type="SUPFAM" id="SSF48576">
    <property type="entry name" value="Terpenoid synthases"/>
    <property type="match status" value="1"/>
</dbReference>
<dbReference type="PROSITE" id="PS00444">
    <property type="entry name" value="POLYPRENYL_SYNTHASE_2"/>
    <property type="match status" value="1"/>
</dbReference>
<dbReference type="Proteomes" id="UP001056035">
    <property type="component" value="Chromosome"/>
</dbReference>
<evidence type="ECO:0000313" key="8">
    <source>
        <dbReference type="EMBL" id="UTI62567.1"/>
    </source>
</evidence>
<organism evidence="8 9">
    <name type="scientific">Paraconexibacter antarcticus</name>
    <dbReference type="NCBI Taxonomy" id="2949664"/>
    <lineage>
        <taxon>Bacteria</taxon>
        <taxon>Bacillati</taxon>
        <taxon>Actinomycetota</taxon>
        <taxon>Thermoleophilia</taxon>
        <taxon>Solirubrobacterales</taxon>
        <taxon>Paraconexibacteraceae</taxon>
        <taxon>Paraconexibacter</taxon>
    </lineage>
</organism>
<dbReference type="NCBIfam" id="NF045485">
    <property type="entry name" value="FPPsyn"/>
    <property type="match status" value="1"/>
</dbReference>
<dbReference type="EMBL" id="CP098502">
    <property type="protein sequence ID" value="UTI62567.1"/>
    <property type="molecule type" value="Genomic_DNA"/>
</dbReference>
<dbReference type="InterPro" id="IPR008949">
    <property type="entry name" value="Isoprenoid_synthase_dom_sf"/>
</dbReference>
<dbReference type="RefSeq" id="WP_254569304.1">
    <property type="nucleotide sequence ID" value="NZ_CP098502.1"/>
</dbReference>
<evidence type="ECO:0000256" key="2">
    <source>
        <dbReference type="ARBA" id="ARBA00006706"/>
    </source>
</evidence>
<evidence type="ECO:0000256" key="4">
    <source>
        <dbReference type="ARBA" id="ARBA00022723"/>
    </source>
</evidence>
<dbReference type="InterPro" id="IPR033749">
    <property type="entry name" value="Polyprenyl_synt_CS"/>
</dbReference>
<evidence type="ECO:0000256" key="5">
    <source>
        <dbReference type="ARBA" id="ARBA00022842"/>
    </source>
</evidence>
<evidence type="ECO:0000256" key="3">
    <source>
        <dbReference type="ARBA" id="ARBA00022679"/>
    </source>
</evidence>
<comment type="similarity">
    <text evidence="2 7">Belongs to the FPP/GGPP synthase family.</text>
</comment>
<keyword evidence="4" id="KW-0479">Metal-binding</keyword>
<evidence type="ECO:0000313" key="9">
    <source>
        <dbReference type="Proteomes" id="UP001056035"/>
    </source>
</evidence>
<sequence>MSTAGRAVTGVYPEALRERVDAYLAELRFPSVAPETAGLEEAMRYSLLAGGKRIRPVLALATQQAIGGDPETVLPLAAAIELIHTYSLIHDDLPAMDDDDLRRGRPTCHVKFGEDVAILAGDALYAEALRLLLTAQAGPPAGILAAARELTAATGVDGMVGGQYLDVAGVAPDDAGGLRTVHALKTGRLIGASIACVLLLDGMTGPSITAFRSFADELGILFQIVDDILDVTSTADAMGKPQGSDERQGKRTYVSEYGLEGAQRLAAECHGRAHAALAATGPERAAHLAELEQITDFIFTRTS</sequence>
<dbReference type="SFLD" id="SFLDS00005">
    <property type="entry name" value="Isoprenoid_Synthase_Type_I"/>
    <property type="match status" value="1"/>
</dbReference>
<proteinExistence type="inferred from homology"/>
<dbReference type="PROSITE" id="PS00723">
    <property type="entry name" value="POLYPRENYL_SYNTHASE_1"/>
    <property type="match status" value="1"/>
</dbReference>
<dbReference type="Pfam" id="PF00348">
    <property type="entry name" value="polyprenyl_synt"/>
    <property type="match status" value="1"/>
</dbReference>
<dbReference type="CDD" id="cd00685">
    <property type="entry name" value="Trans_IPPS_HT"/>
    <property type="match status" value="1"/>
</dbReference>
<comment type="cofactor">
    <cofactor evidence="1">
        <name>Mg(2+)</name>
        <dbReference type="ChEBI" id="CHEBI:18420"/>
    </cofactor>
</comment>
<dbReference type="PANTHER" id="PTHR43281:SF1">
    <property type="entry name" value="FARNESYL DIPHOSPHATE SYNTHASE"/>
    <property type="match status" value="1"/>
</dbReference>
<accession>A0ABY5DP47</accession>
<dbReference type="InterPro" id="IPR053378">
    <property type="entry name" value="Prenyl_diphosphate_synthase"/>
</dbReference>
<keyword evidence="6" id="KW-0414">Isoprene biosynthesis</keyword>
<dbReference type="SFLD" id="SFLDG01017">
    <property type="entry name" value="Polyprenyl_Transferase_Like"/>
    <property type="match status" value="1"/>
</dbReference>
<keyword evidence="9" id="KW-1185">Reference proteome</keyword>
<dbReference type="Gene3D" id="1.10.600.10">
    <property type="entry name" value="Farnesyl Diphosphate Synthase"/>
    <property type="match status" value="1"/>
</dbReference>
<keyword evidence="3 7" id="KW-0808">Transferase</keyword>
<protein>
    <submittedName>
        <fullName evidence="8">Polyprenyl synthetase family protein</fullName>
    </submittedName>
</protein>
<evidence type="ECO:0000256" key="7">
    <source>
        <dbReference type="RuleBase" id="RU004466"/>
    </source>
</evidence>
<evidence type="ECO:0000256" key="1">
    <source>
        <dbReference type="ARBA" id="ARBA00001946"/>
    </source>
</evidence>
<gene>
    <name evidence="8" type="ORF">NBH00_14485</name>
</gene>